<dbReference type="EMBL" id="CP045226">
    <property type="protein sequence ID" value="QFS47199.1"/>
    <property type="molecule type" value="Genomic_DNA"/>
</dbReference>
<sequence length="45" mass="5371">MIPVLIHAASEFLLINFFYERLNSFLNYFLKFNNFSVMLLIANNK</sequence>
<evidence type="ECO:0000313" key="2">
    <source>
        <dbReference type="Proteomes" id="UP000326678"/>
    </source>
</evidence>
<proteinExistence type="predicted"/>
<dbReference type="Proteomes" id="UP000326678">
    <property type="component" value="Chromosome Gxm1"/>
</dbReference>
<keyword evidence="2" id="KW-1185">Reference proteome</keyword>
<protein>
    <submittedName>
        <fullName evidence="1">Uncharacterized protein</fullName>
    </submittedName>
</protein>
<name>A0A5P8W5C4_9NOSO</name>
<evidence type="ECO:0000313" key="1">
    <source>
        <dbReference type="EMBL" id="QFS47199.1"/>
    </source>
</evidence>
<dbReference type="KEGG" id="nsh:GXM_04689"/>
<organism evidence="1 2">
    <name type="scientific">Nostoc sphaeroides CCNUC1</name>
    <dbReference type="NCBI Taxonomy" id="2653204"/>
    <lineage>
        <taxon>Bacteria</taxon>
        <taxon>Bacillati</taxon>
        <taxon>Cyanobacteriota</taxon>
        <taxon>Cyanophyceae</taxon>
        <taxon>Nostocales</taxon>
        <taxon>Nostocaceae</taxon>
        <taxon>Nostoc</taxon>
    </lineage>
</organism>
<gene>
    <name evidence="1" type="ORF">GXM_04689</name>
</gene>
<dbReference type="AlphaFoldDB" id="A0A5P8W5C4"/>
<reference evidence="1 2" key="1">
    <citation type="submission" date="2019-10" db="EMBL/GenBank/DDBJ databases">
        <title>Genomic and transcriptomic insights into the perfect genentic adaptation of a filamentous nitrogen-fixing cyanobacterium to rice fields.</title>
        <authorList>
            <person name="Chen Z."/>
        </authorList>
    </citation>
    <scope>NUCLEOTIDE SEQUENCE [LARGE SCALE GENOMIC DNA]</scope>
    <source>
        <strain evidence="1">CCNUC1</strain>
    </source>
</reference>
<accession>A0A5P8W5C4</accession>